<dbReference type="GeneID" id="102805224"/>
<dbReference type="PROSITE" id="PS00237">
    <property type="entry name" value="G_PROTEIN_RECEP_F1_1"/>
    <property type="match status" value="1"/>
</dbReference>
<evidence type="ECO:0000313" key="12">
    <source>
        <dbReference type="RefSeq" id="XP_006815391.1"/>
    </source>
</evidence>
<dbReference type="Proteomes" id="UP000694865">
    <property type="component" value="Unplaced"/>
</dbReference>
<evidence type="ECO:0000256" key="4">
    <source>
        <dbReference type="ARBA" id="ARBA00023040"/>
    </source>
</evidence>
<evidence type="ECO:0000259" key="10">
    <source>
        <dbReference type="PROSITE" id="PS50262"/>
    </source>
</evidence>
<feature type="transmembrane region" description="Helical" evidence="9">
    <location>
        <begin position="108"/>
        <end position="138"/>
    </location>
</feature>
<comment type="subcellular location">
    <subcellularLocation>
        <location evidence="1">Membrane</location>
        <topology evidence="1">Multi-pass membrane protein</topology>
    </subcellularLocation>
</comment>
<feature type="transmembrane region" description="Helical" evidence="9">
    <location>
        <begin position="158"/>
        <end position="179"/>
    </location>
</feature>
<name>A0ABM0M5V0_SACKO</name>
<accession>A0ABM0M5V0</accession>
<dbReference type="PANTHER" id="PTHR24243">
    <property type="entry name" value="G-PROTEIN COUPLED RECEPTOR"/>
    <property type="match status" value="1"/>
</dbReference>
<proteinExistence type="inferred from homology"/>
<keyword evidence="4 8" id="KW-0297">G-protein coupled receptor</keyword>
<keyword evidence="3 9" id="KW-1133">Transmembrane helix</keyword>
<protein>
    <submittedName>
        <fullName evidence="12">Somatostatin receptor type 5-like</fullName>
    </submittedName>
</protein>
<keyword evidence="11" id="KW-1185">Reference proteome</keyword>
<keyword evidence="2 8" id="KW-0812">Transmembrane</keyword>
<feature type="transmembrane region" description="Helical" evidence="9">
    <location>
        <begin position="73"/>
        <end position="96"/>
    </location>
</feature>
<sequence length="353" mass="40070">MAGFDVTTINGTYHNTSLDNQFGVQDQYLTCHIQRSTQMTTALVICIFGLLGNCAFVYAVARIPTLRSTLDALLVNLAFADSFYLLGNAMICICVLQDYMQCVFVSNLVANCSVIIFNAIALYASTFTILAISFERYFAVCKPLRHHSSGVTPQTKTAFYIAACWLFSLLITAVLVSVVECQRSTYFLWKKIFVELVSILVILVPMLLITMWYIAIIRELKKRSHSTENTKDSANKDDKQVVRMCAITAALTFFFHFPKWLLDVIELLEVEVDDVLNITLDFKVCLNNFSVYFLLLNSTVNIFIYNATSSRYRRAFLKAFCSNKKIMPSPTELTLTPSPNERNFMHHTLSVLR</sequence>
<dbReference type="PANTHER" id="PTHR24243:SF208">
    <property type="entry name" value="PYROKININ-1 RECEPTOR"/>
    <property type="match status" value="1"/>
</dbReference>
<evidence type="ECO:0000256" key="5">
    <source>
        <dbReference type="ARBA" id="ARBA00023136"/>
    </source>
</evidence>
<dbReference type="PRINTS" id="PR00237">
    <property type="entry name" value="GPCRRHODOPSN"/>
</dbReference>
<evidence type="ECO:0000313" key="11">
    <source>
        <dbReference type="Proteomes" id="UP000694865"/>
    </source>
</evidence>
<evidence type="ECO:0000256" key="2">
    <source>
        <dbReference type="ARBA" id="ARBA00022692"/>
    </source>
</evidence>
<evidence type="ECO:0000256" key="7">
    <source>
        <dbReference type="ARBA" id="ARBA00023224"/>
    </source>
</evidence>
<reference evidence="12" key="1">
    <citation type="submission" date="2025-08" db="UniProtKB">
        <authorList>
            <consortium name="RefSeq"/>
        </authorList>
    </citation>
    <scope>IDENTIFICATION</scope>
    <source>
        <tissue evidence="12">Testes</tissue>
    </source>
</reference>
<gene>
    <name evidence="12" type="primary">LOC102805224</name>
</gene>
<dbReference type="RefSeq" id="XP_006815391.1">
    <property type="nucleotide sequence ID" value="XM_006815328.1"/>
</dbReference>
<feature type="transmembrane region" description="Helical" evidence="9">
    <location>
        <begin position="42"/>
        <end position="61"/>
    </location>
</feature>
<evidence type="ECO:0000256" key="9">
    <source>
        <dbReference type="SAM" id="Phobius"/>
    </source>
</evidence>
<evidence type="ECO:0000256" key="1">
    <source>
        <dbReference type="ARBA" id="ARBA00004141"/>
    </source>
</evidence>
<dbReference type="SUPFAM" id="SSF81321">
    <property type="entry name" value="Family A G protein-coupled receptor-like"/>
    <property type="match status" value="1"/>
</dbReference>
<keyword evidence="6 8" id="KW-0675">Receptor</keyword>
<dbReference type="Pfam" id="PF00001">
    <property type="entry name" value="7tm_1"/>
    <property type="match status" value="1"/>
</dbReference>
<organism evidence="11 12">
    <name type="scientific">Saccoglossus kowalevskii</name>
    <name type="common">Acorn worm</name>
    <dbReference type="NCBI Taxonomy" id="10224"/>
    <lineage>
        <taxon>Eukaryota</taxon>
        <taxon>Metazoa</taxon>
        <taxon>Hemichordata</taxon>
        <taxon>Enteropneusta</taxon>
        <taxon>Harrimaniidae</taxon>
        <taxon>Saccoglossus</taxon>
    </lineage>
</organism>
<evidence type="ECO:0000256" key="8">
    <source>
        <dbReference type="RuleBase" id="RU000688"/>
    </source>
</evidence>
<dbReference type="InterPro" id="IPR017452">
    <property type="entry name" value="GPCR_Rhodpsn_7TM"/>
</dbReference>
<dbReference type="Gene3D" id="1.20.1070.10">
    <property type="entry name" value="Rhodopsin 7-helix transmembrane proteins"/>
    <property type="match status" value="1"/>
</dbReference>
<evidence type="ECO:0000256" key="6">
    <source>
        <dbReference type="ARBA" id="ARBA00023170"/>
    </source>
</evidence>
<dbReference type="SMART" id="SM01381">
    <property type="entry name" value="7TM_GPCR_Srsx"/>
    <property type="match status" value="1"/>
</dbReference>
<comment type="similarity">
    <text evidence="8">Belongs to the G-protein coupled receptor 1 family.</text>
</comment>
<dbReference type="CDD" id="cd00637">
    <property type="entry name" value="7tm_classA_rhodopsin-like"/>
    <property type="match status" value="1"/>
</dbReference>
<keyword evidence="7 8" id="KW-0807">Transducer</keyword>
<keyword evidence="5 9" id="KW-0472">Membrane</keyword>
<feature type="domain" description="G-protein coupled receptors family 1 profile" evidence="10">
    <location>
        <begin position="52"/>
        <end position="305"/>
    </location>
</feature>
<dbReference type="InterPro" id="IPR000276">
    <property type="entry name" value="GPCR_Rhodpsn"/>
</dbReference>
<evidence type="ECO:0000256" key="3">
    <source>
        <dbReference type="ARBA" id="ARBA00022989"/>
    </source>
</evidence>
<dbReference type="PROSITE" id="PS50262">
    <property type="entry name" value="G_PROTEIN_RECEP_F1_2"/>
    <property type="match status" value="1"/>
</dbReference>
<feature type="transmembrane region" description="Helical" evidence="9">
    <location>
        <begin position="199"/>
        <end position="220"/>
    </location>
</feature>